<comment type="caution">
    <text evidence="8">The sequence shown here is derived from an EMBL/GenBank/DDBJ whole genome shotgun (WGS) entry which is preliminary data.</text>
</comment>
<dbReference type="CDD" id="cd15831">
    <property type="entry name" value="BTAD"/>
    <property type="match status" value="1"/>
</dbReference>
<evidence type="ECO:0000313" key="9">
    <source>
        <dbReference type="Proteomes" id="UP000763557"/>
    </source>
</evidence>
<dbReference type="InterPro" id="IPR011990">
    <property type="entry name" value="TPR-like_helical_dom_sf"/>
</dbReference>
<evidence type="ECO:0000256" key="3">
    <source>
        <dbReference type="ARBA" id="ARBA00023125"/>
    </source>
</evidence>
<dbReference type="InterPro" id="IPR036388">
    <property type="entry name" value="WH-like_DNA-bd_sf"/>
</dbReference>
<dbReference type="Proteomes" id="UP000763557">
    <property type="component" value="Unassembled WGS sequence"/>
</dbReference>
<evidence type="ECO:0000259" key="7">
    <source>
        <dbReference type="PROSITE" id="PS51755"/>
    </source>
</evidence>
<name>A0ABX2FHW5_9PSEU</name>
<dbReference type="SUPFAM" id="SSF46894">
    <property type="entry name" value="C-terminal effector domain of the bipartite response regulators"/>
    <property type="match status" value="1"/>
</dbReference>
<keyword evidence="4" id="KW-0804">Transcription</keyword>
<evidence type="ECO:0000256" key="4">
    <source>
        <dbReference type="ARBA" id="ARBA00023163"/>
    </source>
</evidence>
<accession>A0ABX2FHW5</accession>
<dbReference type="PANTHER" id="PTHR35807:SF1">
    <property type="entry name" value="TRANSCRIPTIONAL REGULATOR REDD"/>
    <property type="match status" value="1"/>
</dbReference>
<keyword evidence="3 5" id="KW-0238">DNA-binding</keyword>
<dbReference type="PROSITE" id="PS51755">
    <property type="entry name" value="OMPR_PHOB"/>
    <property type="match status" value="1"/>
</dbReference>
<dbReference type="Gene3D" id="1.10.10.10">
    <property type="entry name" value="Winged helix-like DNA-binding domain superfamily/Winged helix DNA-binding domain"/>
    <property type="match status" value="1"/>
</dbReference>
<dbReference type="InterPro" id="IPR027417">
    <property type="entry name" value="P-loop_NTPase"/>
</dbReference>
<feature type="DNA-binding region" description="OmpR/PhoB-type" evidence="5">
    <location>
        <begin position="1"/>
        <end position="105"/>
    </location>
</feature>
<dbReference type="InterPro" id="IPR051677">
    <property type="entry name" value="AfsR-DnrI-RedD_regulator"/>
</dbReference>
<keyword evidence="2" id="KW-0805">Transcription regulation</keyword>
<feature type="domain" description="OmpR/PhoB-type" evidence="7">
    <location>
        <begin position="1"/>
        <end position="105"/>
    </location>
</feature>
<dbReference type="Pfam" id="PF00486">
    <property type="entry name" value="Trans_reg_C"/>
    <property type="match status" value="1"/>
</dbReference>
<dbReference type="PRINTS" id="PR00364">
    <property type="entry name" value="DISEASERSIST"/>
</dbReference>
<evidence type="ECO:0000256" key="2">
    <source>
        <dbReference type="ARBA" id="ARBA00023015"/>
    </source>
</evidence>
<dbReference type="InterPro" id="IPR016032">
    <property type="entry name" value="Sig_transdc_resp-reg_C-effctor"/>
</dbReference>
<dbReference type="InterPro" id="IPR001867">
    <property type="entry name" value="OmpR/PhoB-type_DNA-bd"/>
</dbReference>
<dbReference type="Pfam" id="PF03704">
    <property type="entry name" value="BTAD"/>
    <property type="match status" value="1"/>
</dbReference>
<keyword evidence="9" id="KW-1185">Reference proteome</keyword>
<sequence length="635" mass="69672">MEIGVLGPFEVRIDGVPITPSAPKLRQVLSVLAVYANHVVRTEQLIEELWEDKPPPSVTTTLQTYIYQLRKLLGMDASHGIGSYRRPVAGQPALHTLPSGYTLSLDSVSLDANLFEQQAMQGWAELEAGDVESALRTLDEALRLWRGPVLVDVSPGPVLQAEVLRLEELRKSALEHRIDAALRLGQHRQVLGELTALTAQQPTHEGFQGKLMLALYRSGRRSEALRVYQRTRRALASELGVDPSKDLQRLHCAMLAAHGSLDHRSGAEQRHSLSADPPRQLPPEGPNLVARDGELHLILDTLRPSGRCGPAVVCIEGPPGAGKSALCMRAGHALRDQYRDGQFYAVLLEADGRPVDPAEVLGGFLRAVGVPDARIPRSLDERARLFHTWTADRRVLVVLDDLIDASCLWSLMPSNKDSAVLVVSRRRLSEPHVAATVRLGPLDAADGIRVLAEWVGDGRINEDDQGARTLVNLCDGLPMALHTVATRLKFRPHWSTERLLTWLGRRAPHPAAAPEDPLGLGASVARTYRQMPPAVQVAFCRLSTIDSDDVALASAAAMLGTDSYETETLLEELVDCYLIETEAHSADEIRYRFLPSLRASAYRLYAERGLVPAQTRSPMTANVSPDQLTTGAPWR</sequence>
<evidence type="ECO:0000256" key="5">
    <source>
        <dbReference type="PROSITE-ProRule" id="PRU01091"/>
    </source>
</evidence>
<dbReference type="SMART" id="SM01043">
    <property type="entry name" value="BTAD"/>
    <property type="match status" value="1"/>
</dbReference>
<evidence type="ECO:0000256" key="1">
    <source>
        <dbReference type="ARBA" id="ARBA00005820"/>
    </source>
</evidence>
<comment type="similarity">
    <text evidence="1">Belongs to the AfsR/DnrI/RedD regulatory family.</text>
</comment>
<dbReference type="InterPro" id="IPR005158">
    <property type="entry name" value="BTAD"/>
</dbReference>
<dbReference type="Gene3D" id="1.25.40.10">
    <property type="entry name" value="Tetratricopeptide repeat domain"/>
    <property type="match status" value="1"/>
</dbReference>
<organism evidence="8 9">
    <name type="scientific">Kibdelosporangium persicum</name>
    <dbReference type="NCBI Taxonomy" id="2698649"/>
    <lineage>
        <taxon>Bacteria</taxon>
        <taxon>Bacillati</taxon>
        <taxon>Actinomycetota</taxon>
        <taxon>Actinomycetes</taxon>
        <taxon>Pseudonocardiales</taxon>
        <taxon>Pseudonocardiaceae</taxon>
        <taxon>Kibdelosporangium</taxon>
    </lineage>
</organism>
<dbReference type="SUPFAM" id="SSF48452">
    <property type="entry name" value="TPR-like"/>
    <property type="match status" value="1"/>
</dbReference>
<protein>
    <submittedName>
        <fullName evidence="8">SARP transcriptional activator</fullName>
    </submittedName>
</protein>
<dbReference type="EMBL" id="JAAATY010000049">
    <property type="protein sequence ID" value="NRN71003.1"/>
    <property type="molecule type" value="Genomic_DNA"/>
</dbReference>
<reference evidence="8 9" key="1">
    <citation type="submission" date="2020-01" db="EMBL/GenBank/DDBJ databases">
        <title>Kibdelosporangium persica a novel Actinomycetes from a hot desert in Iran.</title>
        <authorList>
            <person name="Safaei N."/>
            <person name="Zaburannyi N."/>
            <person name="Mueller R."/>
            <person name="Wink J."/>
        </authorList>
    </citation>
    <scope>NUCLEOTIDE SEQUENCE [LARGE SCALE GENOMIC DNA]</scope>
    <source>
        <strain evidence="8 9">4NS15</strain>
    </source>
</reference>
<gene>
    <name evidence="8" type="ORF">GC106_82780</name>
</gene>
<proteinExistence type="inferred from homology"/>
<feature type="compositionally biased region" description="Basic and acidic residues" evidence="6">
    <location>
        <begin position="263"/>
        <end position="273"/>
    </location>
</feature>
<feature type="region of interest" description="Disordered" evidence="6">
    <location>
        <begin position="263"/>
        <end position="286"/>
    </location>
</feature>
<dbReference type="SMART" id="SM00862">
    <property type="entry name" value="Trans_reg_C"/>
    <property type="match status" value="1"/>
</dbReference>
<dbReference type="Gene3D" id="3.40.50.300">
    <property type="entry name" value="P-loop containing nucleotide triphosphate hydrolases"/>
    <property type="match status" value="1"/>
</dbReference>
<evidence type="ECO:0000256" key="6">
    <source>
        <dbReference type="SAM" id="MobiDB-lite"/>
    </source>
</evidence>
<dbReference type="PANTHER" id="PTHR35807">
    <property type="entry name" value="TRANSCRIPTIONAL REGULATOR REDD-RELATED"/>
    <property type="match status" value="1"/>
</dbReference>
<dbReference type="SUPFAM" id="SSF52540">
    <property type="entry name" value="P-loop containing nucleoside triphosphate hydrolases"/>
    <property type="match status" value="1"/>
</dbReference>
<evidence type="ECO:0000313" key="8">
    <source>
        <dbReference type="EMBL" id="NRN71003.1"/>
    </source>
</evidence>